<sequence length="67" mass="7306">MELVLTDRGEDVVEERFWAIVADLLAVGTTTTKTAPPRPQPRPVGDVAVLLSADVVRRPTGRERSPP</sequence>
<proteinExistence type="predicted"/>
<protein>
    <submittedName>
        <fullName evidence="1">Uncharacterized protein</fullName>
    </submittedName>
</protein>
<accession>A0A2T0R709</accession>
<comment type="caution">
    <text evidence="1">The sequence shown here is derived from an EMBL/GenBank/DDBJ whole genome shotgun (WGS) entry which is preliminary data.</text>
</comment>
<dbReference type="AlphaFoldDB" id="A0A2T0R709"/>
<evidence type="ECO:0000313" key="2">
    <source>
        <dbReference type="Proteomes" id="UP000238083"/>
    </source>
</evidence>
<organism evidence="1 2">
    <name type="scientific">Kineococcus rhizosphaerae</name>
    <dbReference type="NCBI Taxonomy" id="559628"/>
    <lineage>
        <taxon>Bacteria</taxon>
        <taxon>Bacillati</taxon>
        <taxon>Actinomycetota</taxon>
        <taxon>Actinomycetes</taxon>
        <taxon>Kineosporiales</taxon>
        <taxon>Kineosporiaceae</taxon>
        <taxon>Kineococcus</taxon>
    </lineage>
</organism>
<gene>
    <name evidence="1" type="ORF">CLV37_103391</name>
</gene>
<reference evidence="1 2" key="1">
    <citation type="submission" date="2018-03" db="EMBL/GenBank/DDBJ databases">
        <title>Genomic Encyclopedia of Archaeal and Bacterial Type Strains, Phase II (KMG-II): from individual species to whole genera.</title>
        <authorList>
            <person name="Goeker M."/>
        </authorList>
    </citation>
    <scope>NUCLEOTIDE SEQUENCE [LARGE SCALE GENOMIC DNA]</scope>
    <source>
        <strain evidence="1 2">DSM 19711</strain>
    </source>
</reference>
<dbReference type="Proteomes" id="UP000238083">
    <property type="component" value="Unassembled WGS sequence"/>
</dbReference>
<name>A0A2T0R709_9ACTN</name>
<evidence type="ECO:0000313" key="1">
    <source>
        <dbReference type="EMBL" id="PRY16956.1"/>
    </source>
</evidence>
<keyword evidence="2" id="KW-1185">Reference proteome</keyword>
<dbReference type="RefSeq" id="WP_106209303.1">
    <property type="nucleotide sequence ID" value="NZ_PVZF01000003.1"/>
</dbReference>
<dbReference type="EMBL" id="PVZF01000003">
    <property type="protein sequence ID" value="PRY16956.1"/>
    <property type="molecule type" value="Genomic_DNA"/>
</dbReference>